<evidence type="ECO:0000313" key="5">
    <source>
        <dbReference type="Proteomes" id="UP000239735"/>
    </source>
</evidence>
<dbReference type="InterPro" id="IPR054593">
    <property type="entry name" value="Beta-mannosidase-like_N2"/>
</dbReference>
<reference evidence="5" key="1">
    <citation type="submission" date="2018-02" db="EMBL/GenBank/DDBJ databases">
        <authorList>
            <person name="Hausmann B."/>
        </authorList>
    </citation>
    <scope>NUCLEOTIDE SEQUENCE [LARGE SCALE GENOMIC DNA]</scope>
    <source>
        <strain evidence="5">Peat soil MAG SbA5</strain>
    </source>
</reference>
<feature type="domain" description="Beta-mannosidase-like galactose-binding" evidence="3">
    <location>
        <begin position="872"/>
        <end position="949"/>
    </location>
</feature>
<dbReference type="InterPro" id="IPR008979">
    <property type="entry name" value="Galactose-bd-like_sf"/>
</dbReference>
<dbReference type="NCBIfam" id="NF045579">
    <property type="entry name" value="rhamnoside_JR"/>
    <property type="match status" value="1"/>
</dbReference>
<dbReference type="PANTHER" id="PTHR36848:SF2">
    <property type="entry name" value="SECRETED PROTEIN"/>
    <property type="match status" value="1"/>
</dbReference>
<accession>A0A2N9LMD6</accession>
<evidence type="ECO:0000256" key="2">
    <source>
        <dbReference type="SAM" id="SignalP"/>
    </source>
</evidence>
<keyword evidence="1" id="KW-0378">Hydrolase</keyword>
<feature type="chain" id="PRO_5014640840" description="Beta-mannosidase-like galactose-binding domain-containing protein" evidence="2">
    <location>
        <begin position="29"/>
        <end position="978"/>
    </location>
</feature>
<dbReference type="PROSITE" id="PS51318">
    <property type="entry name" value="TAT"/>
    <property type="match status" value="1"/>
</dbReference>
<protein>
    <recommendedName>
        <fullName evidence="3">Beta-mannosidase-like galactose-binding domain-containing protein</fullName>
    </recommendedName>
</protein>
<dbReference type="GO" id="GO:0004553">
    <property type="term" value="F:hydrolase activity, hydrolyzing O-glycosyl compounds"/>
    <property type="evidence" value="ECO:0007669"/>
    <property type="project" value="UniProtKB-ARBA"/>
</dbReference>
<dbReference type="InterPro" id="IPR053161">
    <property type="entry name" value="Ulvan_degrading_GH"/>
</dbReference>
<dbReference type="AlphaFoldDB" id="A0A2N9LMD6"/>
<dbReference type="EMBL" id="OKRB01000102">
    <property type="protein sequence ID" value="SPE24255.1"/>
    <property type="molecule type" value="Genomic_DNA"/>
</dbReference>
<dbReference type="Pfam" id="PF17132">
    <property type="entry name" value="Glyco_hydro_106"/>
    <property type="match status" value="2"/>
</dbReference>
<dbReference type="Pfam" id="PF22666">
    <property type="entry name" value="Glyco_hydro_2_N2"/>
    <property type="match status" value="1"/>
</dbReference>
<dbReference type="Proteomes" id="UP000239735">
    <property type="component" value="Unassembled WGS sequence"/>
</dbReference>
<proteinExistence type="predicted"/>
<dbReference type="PANTHER" id="PTHR36848">
    <property type="entry name" value="DNA-BINDING PROTEIN (PUTATIVE SECRETED PROTEIN)-RELATED"/>
    <property type="match status" value="1"/>
</dbReference>
<evidence type="ECO:0000313" key="4">
    <source>
        <dbReference type="EMBL" id="SPE24255.1"/>
    </source>
</evidence>
<sequence length="978" mass="107295">MKQNRRSFLRNTALAGGAVTLRSLSARAQASVAPGASAVTAQPEIPASASIRRQFQSPPKKYRPIVRWWWPGNDVEDAELRREIDVLDKGGLGGAEIQAFIKGLDMKNLPAAQIERMNSFATPSFFRHVAVAAEEARNRGMFIDYTFGSGWPFGGGDAITPEFASVELRFTHLSVAGPAKLHEQLQIPSVTDGDPLTGVGKLDGLPDGWADRMKKRSRLVAVVAVRGQDAQWGYHQSGPRHSVVTPGVLENGTSVNLTSRLQPDGTLDWDVPPGTWQLFVFCSLPRAQRVNAGAGPGPQLVMDHFSAEAFRAYAKRVGDNAIPYLGQYFGDGLRAIFCDSLEVGAYLFWSDDFLAEFERRRGYDLVPYLPILRLETDGEPFGEFVDLPVYDMAEIGDQVRHDYQQTVSDLITERFYSQFNQWAHDHKLLSRTQAHGAPADVLRIYGEADIPETEDLYDRGGYDFLKMAASSANVYGRAIVGSESFVWPTSAYQTTPEKMKLAADELFTAGVNAIVYHGFPYIVPQVPPPGWHPFIGIYGDGNYSSQLNELNPLWPYLAQLNRYMTRVQFISQTGSSVAALALYRNDLAHGAGDNPPSPKLNQAIMDAGYNYDHINADSLLHCDLRERMLATPGGARYRALVFPPLDSISAPLAEKLQGFAAAGLPIFFSGQTPLEADGYLHRDLETNRVNTAMHAIHNAHGTYFSTNIADLITMLQKAVDPNIRFHSKALSFIQKRIGRLNAFFLRNDTDVAQHLDAEFEAEGEPELWDPWTGGTASIAAGRRNAGWVGIHLDLQPLASALIVFDPEREAPPATAAPAPRTVQRTQPIGAAGWKLTATGLVPSGKTAVIRRDLPLLVDWSLDAELRGFSGRAVYTTSFAVPAANNHGRLILDLGTVRDVAEITVNGKQMATLLLRPYEVDITDSVQPGENQLEVAVTNTLFNSMALREPPAFRPGFTENLSGLMSAGLIGPVQIKIMN</sequence>
<evidence type="ECO:0000259" key="3">
    <source>
        <dbReference type="Pfam" id="PF22666"/>
    </source>
</evidence>
<keyword evidence="2" id="KW-0732">Signal</keyword>
<feature type="signal peptide" evidence="2">
    <location>
        <begin position="1"/>
        <end position="28"/>
    </location>
</feature>
<dbReference type="SUPFAM" id="SSF49785">
    <property type="entry name" value="Galactose-binding domain-like"/>
    <property type="match status" value="1"/>
</dbReference>
<name>A0A2N9LMD6_9BACT</name>
<dbReference type="OrthoDB" id="9761519at2"/>
<evidence type="ECO:0000256" key="1">
    <source>
        <dbReference type="ARBA" id="ARBA00022801"/>
    </source>
</evidence>
<gene>
    <name evidence="4" type="ORF">SBA5_440042</name>
</gene>
<dbReference type="Gene3D" id="2.60.120.260">
    <property type="entry name" value="Galactose-binding domain-like"/>
    <property type="match status" value="1"/>
</dbReference>
<organism evidence="4 5">
    <name type="scientific">Candidatus Sulfuritelmatomonas gaucii</name>
    <dbReference type="NCBI Taxonomy" id="2043161"/>
    <lineage>
        <taxon>Bacteria</taxon>
        <taxon>Pseudomonadati</taxon>
        <taxon>Acidobacteriota</taxon>
        <taxon>Terriglobia</taxon>
        <taxon>Terriglobales</taxon>
        <taxon>Acidobacteriaceae</taxon>
        <taxon>Candidatus Sulfuritelmatomonas</taxon>
    </lineage>
</organism>
<dbReference type="InterPro" id="IPR006311">
    <property type="entry name" value="TAT_signal"/>
</dbReference>